<feature type="compositionally biased region" description="Acidic residues" evidence="1">
    <location>
        <begin position="1"/>
        <end position="12"/>
    </location>
</feature>
<organism evidence="2 3">
    <name type="scientific">Plakobranchus ocellatus</name>
    <dbReference type="NCBI Taxonomy" id="259542"/>
    <lineage>
        <taxon>Eukaryota</taxon>
        <taxon>Metazoa</taxon>
        <taxon>Spiralia</taxon>
        <taxon>Lophotrochozoa</taxon>
        <taxon>Mollusca</taxon>
        <taxon>Gastropoda</taxon>
        <taxon>Heterobranchia</taxon>
        <taxon>Euthyneura</taxon>
        <taxon>Panpulmonata</taxon>
        <taxon>Sacoglossa</taxon>
        <taxon>Placobranchoidea</taxon>
        <taxon>Plakobranchidae</taxon>
        <taxon>Plakobranchus</taxon>
    </lineage>
</organism>
<proteinExistence type="predicted"/>
<keyword evidence="3" id="KW-1185">Reference proteome</keyword>
<reference evidence="2 3" key="1">
    <citation type="journal article" date="2021" name="Elife">
        <title>Chloroplast acquisition without the gene transfer in kleptoplastic sea slugs, Plakobranchus ocellatus.</title>
        <authorList>
            <person name="Maeda T."/>
            <person name="Takahashi S."/>
            <person name="Yoshida T."/>
            <person name="Shimamura S."/>
            <person name="Takaki Y."/>
            <person name="Nagai Y."/>
            <person name="Toyoda A."/>
            <person name="Suzuki Y."/>
            <person name="Arimoto A."/>
            <person name="Ishii H."/>
            <person name="Satoh N."/>
            <person name="Nishiyama T."/>
            <person name="Hasebe M."/>
            <person name="Maruyama T."/>
            <person name="Minagawa J."/>
            <person name="Obokata J."/>
            <person name="Shigenobu S."/>
        </authorList>
    </citation>
    <scope>NUCLEOTIDE SEQUENCE [LARGE SCALE GENOMIC DNA]</scope>
</reference>
<evidence type="ECO:0000313" key="2">
    <source>
        <dbReference type="EMBL" id="GFN87637.1"/>
    </source>
</evidence>
<dbReference type="Proteomes" id="UP000735302">
    <property type="component" value="Unassembled WGS sequence"/>
</dbReference>
<sequence>MVLDDNSSDEYNIDCGSDDSTVDKLDREGASEHEARTDMPGPANDSLSQYIEVASAPNEDIASAQAARSTVECNLWLDLAVDSSLSSITPTLHMEDK</sequence>
<gene>
    <name evidence="2" type="ORF">PoB_001414300</name>
</gene>
<accession>A0AAV3YZH0</accession>
<comment type="caution">
    <text evidence="2">The sequence shown here is derived from an EMBL/GenBank/DDBJ whole genome shotgun (WGS) entry which is preliminary data.</text>
</comment>
<name>A0AAV3YZH0_9GAST</name>
<evidence type="ECO:0000256" key="1">
    <source>
        <dbReference type="SAM" id="MobiDB-lite"/>
    </source>
</evidence>
<dbReference type="EMBL" id="BLXT01001761">
    <property type="protein sequence ID" value="GFN87637.1"/>
    <property type="molecule type" value="Genomic_DNA"/>
</dbReference>
<protein>
    <submittedName>
        <fullName evidence="2">Uncharacterized protein</fullName>
    </submittedName>
</protein>
<dbReference type="AlphaFoldDB" id="A0AAV3YZH0"/>
<feature type="region of interest" description="Disordered" evidence="1">
    <location>
        <begin position="1"/>
        <end position="46"/>
    </location>
</feature>
<feature type="compositionally biased region" description="Basic and acidic residues" evidence="1">
    <location>
        <begin position="21"/>
        <end position="37"/>
    </location>
</feature>
<evidence type="ECO:0000313" key="3">
    <source>
        <dbReference type="Proteomes" id="UP000735302"/>
    </source>
</evidence>